<gene>
    <name evidence="1" type="ORF">S03H2_25726</name>
</gene>
<organism evidence="1">
    <name type="scientific">marine sediment metagenome</name>
    <dbReference type="NCBI Taxonomy" id="412755"/>
    <lineage>
        <taxon>unclassified sequences</taxon>
        <taxon>metagenomes</taxon>
        <taxon>ecological metagenomes</taxon>
    </lineage>
</organism>
<name>X1ERL7_9ZZZZ</name>
<accession>X1ERL7</accession>
<proteinExistence type="predicted"/>
<reference evidence="1" key="1">
    <citation type="journal article" date="2014" name="Front. Microbiol.">
        <title>High frequency of phylogenetically diverse reductive dehalogenase-homologous genes in deep subseafloor sedimentary metagenomes.</title>
        <authorList>
            <person name="Kawai M."/>
            <person name="Futagami T."/>
            <person name="Toyoda A."/>
            <person name="Takaki Y."/>
            <person name="Nishi S."/>
            <person name="Hori S."/>
            <person name="Arai W."/>
            <person name="Tsubouchi T."/>
            <person name="Morono Y."/>
            <person name="Uchiyama I."/>
            <person name="Ito T."/>
            <person name="Fujiyama A."/>
            <person name="Inagaki F."/>
            <person name="Takami H."/>
        </authorList>
    </citation>
    <scope>NUCLEOTIDE SEQUENCE</scope>
    <source>
        <strain evidence="1">Expedition CK06-06</strain>
    </source>
</reference>
<comment type="caution">
    <text evidence="1">The sequence shown here is derived from an EMBL/GenBank/DDBJ whole genome shotgun (WGS) entry which is preliminary data.</text>
</comment>
<protein>
    <submittedName>
        <fullName evidence="1">Uncharacterized protein</fullName>
    </submittedName>
</protein>
<dbReference type="AlphaFoldDB" id="X1ERL7"/>
<evidence type="ECO:0000313" key="1">
    <source>
        <dbReference type="EMBL" id="GAH35227.1"/>
    </source>
</evidence>
<feature type="non-terminal residue" evidence="1">
    <location>
        <position position="69"/>
    </location>
</feature>
<sequence>MPYVFIHSMFPGHKAEEISKVYIEEDKKFRVAARGLTKEIVPNAVLSTPEGMDIIGVHDVKEGNLEKFL</sequence>
<dbReference type="EMBL" id="BARU01014649">
    <property type="protein sequence ID" value="GAH35227.1"/>
    <property type="molecule type" value="Genomic_DNA"/>
</dbReference>